<reference evidence="9" key="1">
    <citation type="journal article" date="2019" name="IScience">
        <title>Narwhal Genome Reveals Long-Term Low Genetic Diversity despite Current Large Abundance Size.</title>
        <authorList>
            <person name="Westbury M.V."/>
            <person name="Petersen B."/>
            <person name="Garde E."/>
            <person name="Heide-Jorgensen M.P."/>
            <person name="Lorenzen E.D."/>
        </authorList>
    </citation>
    <scope>NUCLEOTIDE SEQUENCE [LARGE SCALE GENOMIC DNA]</scope>
</reference>
<dbReference type="FunFam" id="2.10.70.10:FF:000047">
    <property type="entry name" value="CUB and Sushi multiple domains 3"/>
    <property type="match status" value="1"/>
</dbReference>
<dbReference type="CDD" id="cd00041">
    <property type="entry name" value="CUB"/>
    <property type="match status" value="2"/>
</dbReference>
<dbReference type="PROSITE" id="PS50923">
    <property type="entry name" value="SUSHI"/>
    <property type="match status" value="3"/>
</dbReference>
<dbReference type="EMBL" id="RWIC01001312">
    <property type="protein sequence ID" value="TKC36380.1"/>
    <property type="molecule type" value="Genomic_DNA"/>
</dbReference>
<dbReference type="FunFam" id="2.60.120.290:FF:000001">
    <property type="entry name" value="CUB and sushi domain-containing protein 3 isoform X1"/>
    <property type="match status" value="2"/>
</dbReference>
<dbReference type="InterPro" id="IPR035914">
    <property type="entry name" value="Sperma_CUB_dom_sf"/>
</dbReference>
<evidence type="ECO:0000256" key="3">
    <source>
        <dbReference type="ARBA" id="ARBA00022737"/>
    </source>
</evidence>
<dbReference type="PROSITE" id="PS01180">
    <property type="entry name" value="CUB"/>
    <property type="match status" value="2"/>
</dbReference>
<organism evidence="8 9">
    <name type="scientific">Monodon monoceros</name>
    <name type="common">Narwhal</name>
    <name type="synonym">Ceratodon monodon</name>
    <dbReference type="NCBI Taxonomy" id="40151"/>
    <lineage>
        <taxon>Eukaryota</taxon>
        <taxon>Metazoa</taxon>
        <taxon>Chordata</taxon>
        <taxon>Craniata</taxon>
        <taxon>Vertebrata</taxon>
        <taxon>Euteleostomi</taxon>
        <taxon>Mammalia</taxon>
        <taxon>Eutheria</taxon>
        <taxon>Laurasiatheria</taxon>
        <taxon>Artiodactyla</taxon>
        <taxon>Whippomorpha</taxon>
        <taxon>Cetacea</taxon>
        <taxon>Odontoceti</taxon>
        <taxon>Monodontidae</taxon>
        <taxon>Monodon</taxon>
    </lineage>
</organism>
<evidence type="ECO:0000256" key="5">
    <source>
        <dbReference type="PROSITE-ProRule" id="PRU00302"/>
    </source>
</evidence>
<dbReference type="InterPro" id="IPR051277">
    <property type="entry name" value="SEZ6_CSMD_C4BPB_Regulators"/>
</dbReference>
<dbReference type="Gene3D" id="2.10.70.10">
    <property type="entry name" value="Complement Module, domain 1"/>
    <property type="match status" value="3"/>
</dbReference>
<dbReference type="PANTHER" id="PTHR45656">
    <property type="entry name" value="PROTEIN CBR-CLEC-78"/>
    <property type="match status" value="1"/>
</dbReference>
<dbReference type="InterPro" id="IPR000859">
    <property type="entry name" value="CUB_dom"/>
</dbReference>
<dbReference type="CDD" id="cd00033">
    <property type="entry name" value="CCP"/>
    <property type="match status" value="3"/>
</dbReference>
<dbReference type="FunFam" id="2.10.70.10:FF:000002">
    <property type="entry name" value="CUB and Sushi multiple domains 3"/>
    <property type="match status" value="2"/>
</dbReference>
<feature type="domain" description="Sushi" evidence="7">
    <location>
        <begin position="435"/>
        <end position="492"/>
    </location>
</feature>
<keyword evidence="1 5" id="KW-0768">Sushi</keyword>
<comment type="caution">
    <text evidence="5">Lacks conserved residue(s) required for the propagation of feature annotation.</text>
</comment>
<proteinExistence type="predicted"/>
<dbReference type="Gene3D" id="2.60.120.290">
    <property type="entry name" value="Spermadhesin, CUB domain"/>
    <property type="match status" value="2"/>
</dbReference>
<dbReference type="SUPFAM" id="SSF49854">
    <property type="entry name" value="Spermadhesin, CUB domain"/>
    <property type="match status" value="2"/>
</dbReference>
<gene>
    <name evidence="8" type="ORF">EI555_004640</name>
</gene>
<dbReference type="Pfam" id="PF00431">
    <property type="entry name" value="CUB"/>
    <property type="match status" value="2"/>
</dbReference>
<dbReference type="Proteomes" id="UP000308365">
    <property type="component" value="Unassembled WGS sequence"/>
</dbReference>
<dbReference type="PANTHER" id="PTHR45656:SF4">
    <property type="entry name" value="PROTEIN CBR-CLEC-78"/>
    <property type="match status" value="1"/>
</dbReference>
<evidence type="ECO:0000313" key="9">
    <source>
        <dbReference type="Proteomes" id="UP000308365"/>
    </source>
</evidence>
<accession>A0A4V5P6D7</accession>
<dbReference type="SMART" id="SM00032">
    <property type="entry name" value="CCP"/>
    <property type="match status" value="3"/>
</dbReference>
<feature type="disulfide bond" evidence="5">
    <location>
        <begin position="32"/>
        <end position="59"/>
    </location>
</feature>
<protein>
    <submittedName>
        <fullName evidence="8">Uncharacterized protein</fullName>
    </submittedName>
</protein>
<feature type="non-terminal residue" evidence="8">
    <location>
        <position position="1"/>
    </location>
</feature>
<evidence type="ECO:0000259" key="7">
    <source>
        <dbReference type="PROSITE" id="PS50923"/>
    </source>
</evidence>
<comment type="caution">
    <text evidence="8">The sequence shown here is derived from an EMBL/GenBank/DDBJ whole genome shotgun (WGS) entry which is preliminary data.</text>
</comment>
<evidence type="ECO:0000256" key="1">
    <source>
        <dbReference type="ARBA" id="ARBA00022659"/>
    </source>
</evidence>
<sequence>IEKGGCGDPGIPAYGKRTGSSFLHGDSLTFECQAAFELVGERVITCQQNNQWSGNKPSCVFSCFFNFTASSGIILSPNYPEEYGNNMNCVWLIISEPGSRIHLIFNDFDVEPQFDFLAVKDDGISDITVLGTFSGNEVPSQLASSGHVVRLEFQSDHSTTGRGFNITYTTFGQNECHDPGIPINGRRFGDRFLLGSSVSFHCDDGFVKTQGSESITCILQDGNVVWSSTVPRCEAPCGGHLTASSGVILPPGWPGYYKDSLNCEWIIEAKPGHSIKITFDRFQTEVNYDTLEVRDGPASSSPLIGEYHGTQAPQFLTSTGNFMYLLFTTDNSRSSVGFLIRYESKWSSLARAVPVCRVEFHTRGLIVSRSRRCAGNAFLMLVNHRLVLEFLYMAGLMMSGDILYVLWPKYFFSIIQEDPCLMVFSVHPGVTLESDSCLDPGIPVNGHRHGSHFGIQSTVTFSCNPGYTLSDDEPLVCERNHQWSHALPSCDGRWSSAQQQTRKTCIAIL</sequence>
<feature type="domain" description="Sushi" evidence="7">
    <location>
        <begin position="4"/>
        <end position="61"/>
    </location>
</feature>
<dbReference type="InterPro" id="IPR000436">
    <property type="entry name" value="Sushi_SCR_CCP_dom"/>
</dbReference>
<feature type="domain" description="Sushi" evidence="7">
    <location>
        <begin position="174"/>
        <end position="235"/>
    </location>
</feature>
<keyword evidence="2" id="KW-0732">Signal</keyword>
<keyword evidence="3" id="KW-0677">Repeat</keyword>
<dbReference type="SUPFAM" id="SSF57535">
    <property type="entry name" value="Complement control module/SCR domain"/>
    <property type="match status" value="3"/>
</dbReference>
<dbReference type="AlphaFoldDB" id="A0A4V5P6D7"/>
<evidence type="ECO:0000256" key="4">
    <source>
        <dbReference type="ARBA" id="ARBA00023157"/>
    </source>
</evidence>
<keyword evidence="4 5" id="KW-1015">Disulfide bond</keyword>
<feature type="disulfide bond" evidence="5">
    <location>
        <begin position="463"/>
        <end position="490"/>
    </location>
</feature>
<feature type="domain" description="CUB" evidence="6">
    <location>
        <begin position="237"/>
        <end position="345"/>
    </location>
</feature>
<name>A0A4V5P6D7_MONMO</name>
<dbReference type="SMART" id="SM00042">
    <property type="entry name" value="CUB"/>
    <property type="match status" value="2"/>
</dbReference>
<evidence type="ECO:0000313" key="8">
    <source>
        <dbReference type="EMBL" id="TKC36380.1"/>
    </source>
</evidence>
<dbReference type="InterPro" id="IPR035976">
    <property type="entry name" value="Sushi/SCR/CCP_sf"/>
</dbReference>
<evidence type="ECO:0000259" key="6">
    <source>
        <dbReference type="PROSITE" id="PS01180"/>
    </source>
</evidence>
<feature type="domain" description="CUB" evidence="6">
    <location>
        <begin position="63"/>
        <end position="171"/>
    </location>
</feature>
<evidence type="ECO:0000256" key="2">
    <source>
        <dbReference type="ARBA" id="ARBA00022729"/>
    </source>
</evidence>
<dbReference type="Pfam" id="PF00084">
    <property type="entry name" value="Sushi"/>
    <property type="match status" value="3"/>
</dbReference>